<dbReference type="EMBL" id="QTJV01000001">
    <property type="protein sequence ID" value="RFM36851.1"/>
    <property type="molecule type" value="Genomic_DNA"/>
</dbReference>
<keyword evidence="2" id="KW-1185">Reference proteome</keyword>
<comment type="caution">
    <text evidence="1">The sequence shown here is derived from an EMBL/GenBank/DDBJ whole genome shotgun (WGS) entry which is preliminary data.</text>
</comment>
<evidence type="ECO:0000313" key="2">
    <source>
        <dbReference type="Proteomes" id="UP000261174"/>
    </source>
</evidence>
<gene>
    <name evidence="1" type="ORF">DXN04_04950</name>
</gene>
<protein>
    <recommendedName>
        <fullName evidence="3">Carboxypeptidase-like regulatory domain-containing protein</fullName>
    </recommendedName>
</protein>
<sequence length="555" mass="60956">MKGVTIEEQKQVPVAHLLEKISDKQNFSFAYNNKIIPADSLVSLPAYSGPLLDLLEKILGENYEFKEVPGYVVLRFAPRKLFIIAEAYKNGAKTIIKGNVSDVADAKAIMQASVYERNQLLSTFTDDQGYFELKLKNHIGPILITVSKEDYRDTSTYILPDIIVNEKSAIKNYKYYPDNIPGNDVEHNRFARIFISSKQLLQGLNLGNFFAYSPYQISLTPGLSTHGLYNSQVIDHLSLNLLGGYTAGIDGLELAGLFNINRKDMRSTQMAGVFNFVGGSARGVQFAGVYNRVLNHISGLQLAGLANKTSYFDSGLQMASLANISQRANGVHIAGLINTTVSSKGLTMAGLTNIARDSSKIQIAGLINKSGYVSALQAGGLLNIAKKVRGFQVGLINFADTSDFSLGIINIIKNGEKSIGISIDESFFTHADFRSGGRVLYGLIGLGYQSSPEKKQYLLNVGIGAHIINDNRFTLKTEYITTLNQNYHASSIRLLPGYKLNKHWGLFAGPYIIMASADKNAGFITNGWILKRSFTNAQINTTYVGITGGILFRWF</sequence>
<dbReference type="AlphaFoldDB" id="A0A3E1P9K5"/>
<organism evidence="1 2">
    <name type="scientific">Chitinophaga silvisoli</name>
    <dbReference type="NCBI Taxonomy" id="2291814"/>
    <lineage>
        <taxon>Bacteria</taxon>
        <taxon>Pseudomonadati</taxon>
        <taxon>Bacteroidota</taxon>
        <taxon>Chitinophagia</taxon>
        <taxon>Chitinophagales</taxon>
        <taxon>Chitinophagaceae</taxon>
        <taxon>Chitinophaga</taxon>
    </lineage>
</organism>
<dbReference type="OrthoDB" id="5505971at2"/>
<evidence type="ECO:0000313" key="1">
    <source>
        <dbReference type="EMBL" id="RFM36851.1"/>
    </source>
</evidence>
<proteinExistence type="predicted"/>
<dbReference type="SUPFAM" id="SSF49464">
    <property type="entry name" value="Carboxypeptidase regulatory domain-like"/>
    <property type="match status" value="1"/>
</dbReference>
<dbReference type="Proteomes" id="UP000261174">
    <property type="component" value="Unassembled WGS sequence"/>
</dbReference>
<reference evidence="1 2" key="1">
    <citation type="submission" date="2018-08" db="EMBL/GenBank/DDBJ databases">
        <title>Chitinophaga sp. K20C18050901, a novel bacterium isolated from forest soil.</title>
        <authorList>
            <person name="Wang C."/>
        </authorList>
    </citation>
    <scope>NUCLEOTIDE SEQUENCE [LARGE SCALE GENOMIC DNA]</scope>
    <source>
        <strain evidence="1 2">K20C18050901</strain>
    </source>
</reference>
<dbReference type="InterPro" id="IPR008969">
    <property type="entry name" value="CarboxyPept-like_regulatory"/>
</dbReference>
<accession>A0A3E1P9K5</accession>
<evidence type="ECO:0008006" key="3">
    <source>
        <dbReference type="Google" id="ProtNLM"/>
    </source>
</evidence>
<name>A0A3E1P9K5_9BACT</name>
<dbReference type="RefSeq" id="WP_116852170.1">
    <property type="nucleotide sequence ID" value="NZ_QTJV01000001.1"/>
</dbReference>